<evidence type="ECO:0000256" key="1">
    <source>
        <dbReference type="SAM" id="MobiDB-lite"/>
    </source>
</evidence>
<dbReference type="Proteomes" id="UP000019132">
    <property type="component" value="Unassembled WGS sequence"/>
</dbReference>
<dbReference type="EMBL" id="GL376628">
    <property type="status" value="NOT_ANNOTATED_CDS"/>
    <property type="molecule type" value="Genomic_DNA"/>
</dbReference>
<feature type="region of interest" description="Disordered" evidence="1">
    <location>
        <begin position="1"/>
        <end position="156"/>
    </location>
</feature>
<feature type="compositionally biased region" description="Polar residues" evidence="1">
    <location>
        <begin position="105"/>
        <end position="114"/>
    </location>
</feature>
<dbReference type="VEuPathDB" id="FungiDB:PYU1_G002932"/>
<reference evidence="3" key="1">
    <citation type="journal article" date="2010" name="Genome Biol.">
        <title>Genome sequence of the necrotrophic plant pathogen Pythium ultimum reveals original pathogenicity mechanisms and effector repertoire.</title>
        <authorList>
            <person name="Levesque C.A."/>
            <person name="Brouwer H."/>
            <person name="Cano L."/>
            <person name="Hamilton J.P."/>
            <person name="Holt C."/>
            <person name="Huitema E."/>
            <person name="Raffaele S."/>
            <person name="Robideau G.P."/>
            <person name="Thines M."/>
            <person name="Win J."/>
            <person name="Zerillo M.M."/>
            <person name="Beakes G.W."/>
            <person name="Boore J.L."/>
            <person name="Busam D."/>
            <person name="Dumas B."/>
            <person name="Ferriera S."/>
            <person name="Fuerstenberg S.I."/>
            <person name="Gachon C.M."/>
            <person name="Gaulin E."/>
            <person name="Govers F."/>
            <person name="Grenville-Briggs L."/>
            <person name="Horner N."/>
            <person name="Hostetler J."/>
            <person name="Jiang R.H."/>
            <person name="Johnson J."/>
            <person name="Krajaejun T."/>
            <person name="Lin H."/>
            <person name="Meijer H.J."/>
            <person name="Moore B."/>
            <person name="Morris P."/>
            <person name="Phuntmart V."/>
            <person name="Puiu D."/>
            <person name="Shetty J."/>
            <person name="Stajich J.E."/>
            <person name="Tripathy S."/>
            <person name="Wawra S."/>
            <person name="van West P."/>
            <person name="Whitty B.R."/>
            <person name="Coutinho P.M."/>
            <person name="Henrissat B."/>
            <person name="Martin F."/>
            <person name="Thomas P.D."/>
            <person name="Tyler B.M."/>
            <person name="De Vries R.P."/>
            <person name="Kamoun S."/>
            <person name="Yandell M."/>
            <person name="Tisserat N."/>
            <person name="Buell C.R."/>
        </authorList>
    </citation>
    <scope>NUCLEOTIDE SEQUENCE</scope>
    <source>
        <strain evidence="3">DAOM:BR144</strain>
    </source>
</reference>
<dbReference type="AlphaFoldDB" id="K3WD94"/>
<dbReference type="InParanoid" id="K3WD94"/>
<name>K3WD94_GLOUD</name>
<dbReference type="eggNOG" id="ENOG502SEP9">
    <property type="taxonomic scope" value="Eukaryota"/>
</dbReference>
<reference evidence="3" key="2">
    <citation type="submission" date="2010-04" db="EMBL/GenBank/DDBJ databases">
        <authorList>
            <person name="Buell R."/>
            <person name="Hamilton J."/>
            <person name="Hostetler J."/>
        </authorList>
    </citation>
    <scope>NUCLEOTIDE SEQUENCE [LARGE SCALE GENOMIC DNA]</scope>
    <source>
        <strain evidence="3">DAOM:BR144</strain>
    </source>
</reference>
<dbReference type="OMA" id="WNTRQTM"/>
<evidence type="ECO:0000313" key="3">
    <source>
        <dbReference type="Proteomes" id="UP000019132"/>
    </source>
</evidence>
<evidence type="ECO:0000313" key="2">
    <source>
        <dbReference type="EnsemblProtists" id="PYU1_T002935"/>
    </source>
</evidence>
<keyword evidence="3" id="KW-1185">Reference proteome</keyword>
<dbReference type="HOGENOM" id="CLU_1819629_0_0_1"/>
<reference evidence="2" key="3">
    <citation type="submission" date="2015-02" db="UniProtKB">
        <authorList>
            <consortium name="EnsemblProtists"/>
        </authorList>
    </citation>
    <scope>IDENTIFICATION</scope>
    <source>
        <strain evidence="2">DAOM BR144</strain>
    </source>
</reference>
<sequence length="156" mass="16955">MSLLCDYSDSSAASSSDDEEEQVQAPQQQNVRLPSAEELFATDTSLSLSSSNSAFSTTQRASNASATNMSDVSAKRTREQQHDAKEAAKRPKTDSLLPTGELRQTPVQKKSAVTTHFAPPQLKRPNVSTEDLGAWNTQKTLAMQRKAKSQPASEKL</sequence>
<protein>
    <submittedName>
        <fullName evidence="2">Uncharacterized protein</fullName>
    </submittedName>
</protein>
<dbReference type="EnsemblProtists" id="PYU1_T002935">
    <property type="protein sequence ID" value="PYU1_T002935"/>
    <property type="gene ID" value="PYU1_G002932"/>
</dbReference>
<organism evidence="2 3">
    <name type="scientific">Globisporangium ultimum (strain ATCC 200006 / CBS 805.95 / DAOM BR144)</name>
    <name type="common">Pythium ultimum</name>
    <dbReference type="NCBI Taxonomy" id="431595"/>
    <lineage>
        <taxon>Eukaryota</taxon>
        <taxon>Sar</taxon>
        <taxon>Stramenopiles</taxon>
        <taxon>Oomycota</taxon>
        <taxon>Peronosporomycetes</taxon>
        <taxon>Pythiales</taxon>
        <taxon>Pythiaceae</taxon>
        <taxon>Globisporangium</taxon>
    </lineage>
</organism>
<feature type="compositionally biased region" description="Low complexity" evidence="1">
    <location>
        <begin position="39"/>
        <end position="58"/>
    </location>
</feature>
<proteinExistence type="predicted"/>
<accession>K3WD94</accession>
<feature type="compositionally biased region" description="Basic and acidic residues" evidence="1">
    <location>
        <begin position="73"/>
        <end position="93"/>
    </location>
</feature>
<feature type="compositionally biased region" description="Polar residues" evidence="1">
    <location>
        <begin position="59"/>
        <end position="71"/>
    </location>
</feature>